<dbReference type="GO" id="GO:0042393">
    <property type="term" value="F:histone binding"/>
    <property type="evidence" value="ECO:0007669"/>
    <property type="project" value="InterPro"/>
</dbReference>
<dbReference type="AlphaFoldDB" id="A0AA44WJ40"/>
<dbReference type="EMBL" id="MPSH01000012">
    <property type="protein sequence ID" value="PNH32371.1"/>
    <property type="molecule type" value="Genomic_DNA"/>
</dbReference>
<accession>A0AA44WJ40</accession>
<dbReference type="InterPro" id="IPR009072">
    <property type="entry name" value="Histone-fold"/>
</dbReference>
<reference evidence="2 3" key="1">
    <citation type="submission" date="2017-12" db="EMBL/GenBank/DDBJ databases">
        <title>Comparative genomics yields insights into virulence evolution of Verticillium dahliae.</title>
        <authorList>
            <person name="Fan R."/>
            <person name="Armitage A.D."/>
            <person name="Cascant-Lopez E."/>
            <person name="Sobczyk M."/>
            <person name="Cockerton H.M."/>
            <person name="Harrison R.J."/>
        </authorList>
    </citation>
    <scope>NUCLEOTIDE SEQUENCE [LARGE SCALE GENOMIC DNA]</scope>
    <source>
        <strain evidence="2 3">12008</strain>
    </source>
</reference>
<dbReference type="GO" id="GO:0046982">
    <property type="term" value="F:protein heterodimerization activity"/>
    <property type="evidence" value="ECO:0007669"/>
    <property type="project" value="InterPro"/>
</dbReference>
<feature type="region of interest" description="Disordered" evidence="1">
    <location>
        <begin position="1"/>
        <end position="22"/>
    </location>
</feature>
<dbReference type="Pfam" id="PF10384">
    <property type="entry name" value="Scm3"/>
    <property type="match status" value="1"/>
</dbReference>
<evidence type="ECO:0000313" key="3">
    <source>
        <dbReference type="Proteomes" id="UP000236305"/>
    </source>
</evidence>
<organism evidence="2 3">
    <name type="scientific">Verticillium dahliae</name>
    <name type="common">Verticillium wilt</name>
    <dbReference type="NCBI Taxonomy" id="27337"/>
    <lineage>
        <taxon>Eukaryota</taxon>
        <taxon>Fungi</taxon>
        <taxon>Dikarya</taxon>
        <taxon>Ascomycota</taxon>
        <taxon>Pezizomycotina</taxon>
        <taxon>Sordariomycetes</taxon>
        <taxon>Hypocreomycetidae</taxon>
        <taxon>Glomerellales</taxon>
        <taxon>Plectosphaerellaceae</taxon>
        <taxon>Verticillium</taxon>
    </lineage>
</organism>
<name>A0AA44WJ40_VERDA</name>
<dbReference type="GO" id="GO:0005634">
    <property type="term" value="C:nucleus"/>
    <property type="evidence" value="ECO:0007669"/>
    <property type="project" value="InterPro"/>
</dbReference>
<comment type="caution">
    <text evidence="2">The sequence shown here is derived from an EMBL/GenBank/DDBJ whole genome shotgun (WGS) entry which is preliminary data.</text>
</comment>
<feature type="region of interest" description="Disordered" evidence="1">
    <location>
        <begin position="129"/>
        <end position="170"/>
    </location>
</feature>
<gene>
    <name evidence="2" type="ORF">BJF96_g4367</name>
</gene>
<evidence type="ECO:0000256" key="1">
    <source>
        <dbReference type="SAM" id="MobiDB-lite"/>
    </source>
</evidence>
<dbReference type="PANTHER" id="PTHR15992:SF5">
    <property type="entry name" value="HOLLIDAY JUNCTION RECOGNITION PROTEIN"/>
    <property type="match status" value="1"/>
</dbReference>
<sequence>MEPPAKRQRLSHTPASRHQHEDDELDFEFENVDHQRDSGFQLAESRAFAAYKLKSTFEHIFEKYERDFTGIADEIDLRTGEIVVDNGHIQRLGLGGVDSVLEEDGGMLLEDARATLRGQGKVRRSLELQRTDNRRHPAQPKRLPLQHSNAEKAPNSQHRAVLELSTGSQN</sequence>
<protein>
    <submittedName>
        <fullName evidence="2">Uncharacterized protein</fullName>
    </submittedName>
</protein>
<dbReference type="PANTHER" id="PTHR15992">
    <property type="entry name" value="HOLLIDAY JUNCTION RECOGNITION PROTEIN"/>
    <property type="match status" value="1"/>
</dbReference>
<feature type="compositionally biased region" description="Basic residues" evidence="1">
    <location>
        <begin position="1"/>
        <end position="10"/>
    </location>
</feature>
<dbReference type="Proteomes" id="UP000236305">
    <property type="component" value="Unassembled WGS sequence"/>
</dbReference>
<proteinExistence type="predicted"/>
<dbReference type="Gene3D" id="1.10.20.10">
    <property type="entry name" value="Histone, subunit A"/>
    <property type="match status" value="1"/>
</dbReference>
<evidence type="ECO:0000313" key="2">
    <source>
        <dbReference type="EMBL" id="PNH32371.1"/>
    </source>
</evidence>
<dbReference type="InterPro" id="IPR018465">
    <property type="entry name" value="Scm3/HJURP"/>
</dbReference>